<dbReference type="Proteomes" id="UP000256710">
    <property type="component" value="Unassembled WGS sequence"/>
</dbReference>
<dbReference type="AlphaFoldDB" id="A0A375HTX4"/>
<dbReference type="EMBL" id="LT984807">
    <property type="protein sequence ID" value="SPD60190.1"/>
    <property type="molecule type" value="Genomic_DNA"/>
</dbReference>
<evidence type="ECO:0000313" key="1">
    <source>
        <dbReference type="EMBL" id="SOZ38171.1"/>
    </source>
</evidence>
<evidence type="ECO:0000313" key="2">
    <source>
        <dbReference type="EMBL" id="SPD60190.1"/>
    </source>
</evidence>
<dbReference type="Proteomes" id="UP000255168">
    <property type="component" value="Plasmid II"/>
</dbReference>
<accession>A0A375HTX4</accession>
<evidence type="ECO:0000313" key="3">
    <source>
        <dbReference type="Proteomes" id="UP000255168"/>
    </source>
</evidence>
<sequence length="25" mass="2878">MFYMWHAGRQGARDFEISVSISDSS</sequence>
<proteinExistence type="predicted"/>
<keyword evidence="4" id="KW-1185">Reference proteome</keyword>
<protein>
    <submittedName>
        <fullName evidence="2">Uncharacterized protein</fullName>
    </submittedName>
</protein>
<name>A0A375HTX4_9BURK</name>
<evidence type="ECO:0000313" key="4">
    <source>
        <dbReference type="Proteomes" id="UP000256710"/>
    </source>
</evidence>
<geneLocation type="plasmid" evidence="2">
    <name>II</name>
</geneLocation>
<geneLocation type="plasmid" evidence="3">
    <name>ii</name>
</geneLocation>
<organism evidence="2 3">
    <name type="scientific">Cupriavidus neocaledonicus</name>
    <dbReference type="NCBI Taxonomy" id="1040979"/>
    <lineage>
        <taxon>Bacteria</taxon>
        <taxon>Pseudomonadati</taxon>
        <taxon>Pseudomonadota</taxon>
        <taxon>Betaproteobacteria</taxon>
        <taxon>Burkholderiales</taxon>
        <taxon>Burkholderiaceae</taxon>
        <taxon>Cupriavidus</taxon>
    </lineage>
</organism>
<gene>
    <name evidence="1" type="ORF">CBM2605_B100122</name>
    <name evidence="2" type="ORF">CBM2607_MP20842</name>
</gene>
<reference evidence="3 4" key="1">
    <citation type="submission" date="2018-01" db="EMBL/GenBank/DDBJ databases">
        <authorList>
            <person name="Clerissi C."/>
        </authorList>
    </citation>
    <scope>NUCLEOTIDE SEQUENCE [LARGE SCALE GENOMIC DNA]</scope>
    <source>
        <strain evidence="1">Cupriavidus taiwanensis STM 6082</strain>
        <strain evidence="2">Cupriavidus taiwanensis STM 6160</strain>
        <plasmid evidence="2">II</plasmid>
        <plasmid evidence="3">ii</plasmid>
    </source>
</reference>
<keyword evidence="2" id="KW-0614">Plasmid</keyword>
<dbReference type="EMBL" id="OFTC01000033">
    <property type="protein sequence ID" value="SOZ38171.1"/>
    <property type="molecule type" value="Genomic_DNA"/>
</dbReference>